<keyword evidence="4" id="KW-1185">Reference proteome</keyword>
<dbReference type="Gene3D" id="3.30.40.10">
    <property type="entry name" value="Zinc/RING finger domain, C3HC4 (zinc finger)"/>
    <property type="match status" value="1"/>
</dbReference>
<protein>
    <submittedName>
        <fullName evidence="3">U-box domain-containing protein</fullName>
    </submittedName>
</protein>
<dbReference type="GO" id="GO:0016567">
    <property type="term" value="P:protein ubiquitination"/>
    <property type="evidence" value="ECO:0007669"/>
    <property type="project" value="InterPro"/>
</dbReference>
<dbReference type="SMART" id="SM00504">
    <property type="entry name" value="Ubox"/>
    <property type="match status" value="1"/>
</dbReference>
<name>A0AAX4NZ78_9CHLO</name>
<feature type="compositionally biased region" description="Low complexity" evidence="1">
    <location>
        <begin position="34"/>
        <end position="58"/>
    </location>
</feature>
<proteinExistence type="predicted"/>
<dbReference type="InterPro" id="IPR003613">
    <property type="entry name" value="Ubox_domain"/>
</dbReference>
<reference evidence="3 4" key="1">
    <citation type="submission" date="2024-03" db="EMBL/GenBank/DDBJ databases">
        <title>Complete genome sequence of the green alga Chloropicon roscoffensis RCC1871.</title>
        <authorList>
            <person name="Lemieux C."/>
            <person name="Pombert J.-F."/>
            <person name="Otis C."/>
            <person name="Turmel M."/>
        </authorList>
    </citation>
    <scope>NUCLEOTIDE SEQUENCE [LARGE SCALE GENOMIC DNA]</scope>
    <source>
        <strain evidence="3 4">RCC1871</strain>
    </source>
</reference>
<organism evidence="3 4">
    <name type="scientific">Chloropicon roscoffensis</name>
    <dbReference type="NCBI Taxonomy" id="1461544"/>
    <lineage>
        <taxon>Eukaryota</taxon>
        <taxon>Viridiplantae</taxon>
        <taxon>Chlorophyta</taxon>
        <taxon>Chloropicophyceae</taxon>
        <taxon>Chloropicales</taxon>
        <taxon>Chloropicaceae</taxon>
        <taxon>Chloropicon</taxon>
    </lineage>
</organism>
<evidence type="ECO:0000256" key="1">
    <source>
        <dbReference type="SAM" id="MobiDB-lite"/>
    </source>
</evidence>
<dbReference type="CDD" id="cd16655">
    <property type="entry name" value="RING-Ubox_WDSUB1-like"/>
    <property type="match status" value="1"/>
</dbReference>
<dbReference type="PANTHER" id="PTHR45751:SF11">
    <property type="entry name" value="COPINE FAMILY PROTEIN 2"/>
    <property type="match status" value="1"/>
</dbReference>
<feature type="region of interest" description="Disordered" evidence="1">
    <location>
        <begin position="1"/>
        <end position="71"/>
    </location>
</feature>
<dbReference type="Proteomes" id="UP001472866">
    <property type="component" value="Chromosome 01"/>
</dbReference>
<feature type="compositionally biased region" description="Polar residues" evidence="1">
    <location>
        <begin position="1"/>
        <end position="10"/>
    </location>
</feature>
<sequence>MGQGQSQATASDGLAETFRGPTMGRTAPVGLEVSRSSTLRSLGSSRSFQSRSSSASSARLRHSTDEHDCLSPGEDLRGVLRALDGMGLRGACKISVGFSFSASNAQQLKGKRSARGKGLHAVHPRCKRLTPYEKVILRLRSSLGALATPGNVSGFGFGDDENLDRSCFPFFSGSRLCEDFDDLHRRYRFIANHVRLGKQSSIAPLIRNAVNEIRAEGGFTAHVLVIVSDSFYSRSPSQGKARVRESTSVNLLRQFSRKGSRIGNARSWEHADGAASEGTFRDDIERAIVEASWYPLSIIFVGVGDDSDGHLQKLGNMYSGRLSPSQKFDNFGFVGYGSSFSSMENSEVPFVHRVLQLVARQHATIQRLYRDMLCMHQNGGQIGPNPPSSVLGHLPKEVEEGDKSYKKRFSPLHAHINKSVTRIDSSGRADGDALQAIHDNVRSVWHGEAPPETARKGGGLGWDNTACSPPSAPVLERVCFGETAALTHPSGDLSLEREGTLPPIFLCPITACLMEDPVIAEDGYTYEREAIKEWISQSSRSPMTNMVMREAKRLIPNHALRSAISEWGTKNRGGDNTM</sequence>
<dbReference type="Pfam" id="PF07002">
    <property type="entry name" value="Copine"/>
    <property type="match status" value="1"/>
</dbReference>
<dbReference type="SUPFAM" id="SSF57850">
    <property type="entry name" value="RING/U-box"/>
    <property type="match status" value="1"/>
</dbReference>
<dbReference type="InterPro" id="IPR010734">
    <property type="entry name" value="Copine_C"/>
</dbReference>
<dbReference type="InterPro" id="IPR013083">
    <property type="entry name" value="Znf_RING/FYVE/PHD"/>
</dbReference>
<dbReference type="InterPro" id="IPR052079">
    <property type="entry name" value="E3_ligase/Copine_domain"/>
</dbReference>
<dbReference type="Pfam" id="PF04564">
    <property type="entry name" value="U-box"/>
    <property type="match status" value="1"/>
</dbReference>
<dbReference type="AlphaFoldDB" id="A0AAX4NZ78"/>
<dbReference type="PROSITE" id="PS51698">
    <property type="entry name" value="U_BOX"/>
    <property type="match status" value="1"/>
</dbReference>
<dbReference type="GO" id="GO:0004842">
    <property type="term" value="F:ubiquitin-protein transferase activity"/>
    <property type="evidence" value="ECO:0007669"/>
    <property type="project" value="InterPro"/>
</dbReference>
<dbReference type="PANTHER" id="PTHR45751">
    <property type="entry name" value="COPINE FAMILY PROTEIN 1"/>
    <property type="match status" value="1"/>
</dbReference>
<evidence type="ECO:0000313" key="4">
    <source>
        <dbReference type="Proteomes" id="UP001472866"/>
    </source>
</evidence>
<dbReference type="EMBL" id="CP151501">
    <property type="protein sequence ID" value="WZN59190.1"/>
    <property type="molecule type" value="Genomic_DNA"/>
</dbReference>
<evidence type="ECO:0000259" key="2">
    <source>
        <dbReference type="PROSITE" id="PS51698"/>
    </source>
</evidence>
<dbReference type="GO" id="GO:0005634">
    <property type="term" value="C:nucleus"/>
    <property type="evidence" value="ECO:0007669"/>
    <property type="project" value="TreeGrafter"/>
</dbReference>
<feature type="domain" description="U-box" evidence="2">
    <location>
        <begin position="500"/>
        <end position="574"/>
    </location>
</feature>
<evidence type="ECO:0000313" key="3">
    <source>
        <dbReference type="EMBL" id="WZN59190.1"/>
    </source>
</evidence>
<gene>
    <name evidence="3" type="ORF">HKI87_01g07150</name>
</gene>
<accession>A0AAX4NZ78</accession>
<feature type="compositionally biased region" description="Basic and acidic residues" evidence="1">
    <location>
        <begin position="62"/>
        <end position="71"/>
    </location>
</feature>